<dbReference type="AlphaFoldDB" id="A0A8B6C7F4"/>
<protein>
    <recommendedName>
        <fullName evidence="3">YqaJ viral recombinase domain-containing protein</fullName>
    </recommendedName>
</protein>
<keyword evidence="2" id="KW-1185">Reference proteome</keyword>
<comment type="caution">
    <text evidence="1">The sequence shown here is derived from an EMBL/GenBank/DDBJ whole genome shotgun (WGS) entry which is preliminary data.</text>
</comment>
<dbReference type="OrthoDB" id="6158042at2759"/>
<accession>A0A8B6C7F4</accession>
<dbReference type="PANTHER" id="PTHR46609">
    <property type="entry name" value="EXONUCLEASE, PHAGE-TYPE/RECB, C-TERMINAL DOMAIN-CONTAINING PROTEIN"/>
    <property type="match status" value="1"/>
</dbReference>
<dbReference type="GO" id="GO:0006281">
    <property type="term" value="P:DNA repair"/>
    <property type="evidence" value="ECO:0007669"/>
    <property type="project" value="UniProtKB-ARBA"/>
</dbReference>
<dbReference type="Gene3D" id="3.90.320.10">
    <property type="match status" value="1"/>
</dbReference>
<gene>
    <name evidence="1" type="ORF">MGAL_10B057525</name>
</gene>
<proteinExistence type="predicted"/>
<sequence>MGGSWERIIGIARKILNNMLFDLRYKNLTHEVLTTFMAEVFILRNECNVTVAKEQYAEKYKDNHIYDCGLVVNPGFSFLGAAPDGKLCSNGTTEIIEIKCRYAVRPLN</sequence>
<evidence type="ECO:0000313" key="2">
    <source>
        <dbReference type="Proteomes" id="UP000596742"/>
    </source>
</evidence>
<name>A0A8B6C7F4_MYTGA</name>
<evidence type="ECO:0000313" key="1">
    <source>
        <dbReference type="EMBL" id="VDI01461.1"/>
    </source>
</evidence>
<organism evidence="1 2">
    <name type="scientific">Mytilus galloprovincialis</name>
    <name type="common">Mediterranean mussel</name>
    <dbReference type="NCBI Taxonomy" id="29158"/>
    <lineage>
        <taxon>Eukaryota</taxon>
        <taxon>Metazoa</taxon>
        <taxon>Spiralia</taxon>
        <taxon>Lophotrochozoa</taxon>
        <taxon>Mollusca</taxon>
        <taxon>Bivalvia</taxon>
        <taxon>Autobranchia</taxon>
        <taxon>Pteriomorphia</taxon>
        <taxon>Mytilida</taxon>
        <taxon>Mytiloidea</taxon>
        <taxon>Mytilidae</taxon>
        <taxon>Mytilinae</taxon>
        <taxon>Mytilus</taxon>
    </lineage>
</organism>
<dbReference type="InterPro" id="IPR051703">
    <property type="entry name" value="NF-kappa-B_Signaling_Reg"/>
</dbReference>
<evidence type="ECO:0008006" key="3">
    <source>
        <dbReference type="Google" id="ProtNLM"/>
    </source>
</evidence>
<reference evidence="1" key="1">
    <citation type="submission" date="2018-11" db="EMBL/GenBank/DDBJ databases">
        <authorList>
            <person name="Alioto T."/>
            <person name="Alioto T."/>
        </authorList>
    </citation>
    <scope>NUCLEOTIDE SEQUENCE</scope>
</reference>
<dbReference type="EMBL" id="UYJE01001353">
    <property type="protein sequence ID" value="VDI01461.1"/>
    <property type="molecule type" value="Genomic_DNA"/>
</dbReference>
<dbReference type="SUPFAM" id="SSF52980">
    <property type="entry name" value="Restriction endonuclease-like"/>
    <property type="match status" value="1"/>
</dbReference>
<dbReference type="PANTHER" id="PTHR46609:SF8">
    <property type="entry name" value="YQAJ VIRAL RECOMBINASE DOMAIN-CONTAINING PROTEIN"/>
    <property type="match status" value="1"/>
</dbReference>
<dbReference type="Proteomes" id="UP000596742">
    <property type="component" value="Unassembled WGS sequence"/>
</dbReference>
<dbReference type="InterPro" id="IPR011335">
    <property type="entry name" value="Restrct_endonuc-II-like"/>
</dbReference>
<dbReference type="InterPro" id="IPR011604">
    <property type="entry name" value="PDDEXK-like_dom_sf"/>
</dbReference>